<proteinExistence type="predicted"/>
<organism evidence="1 2">
    <name type="scientific">Amycolatopsis tucumanensis</name>
    <dbReference type="NCBI Taxonomy" id="401106"/>
    <lineage>
        <taxon>Bacteria</taxon>
        <taxon>Bacillati</taxon>
        <taxon>Actinomycetota</taxon>
        <taxon>Actinomycetes</taxon>
        <taxon>Pseudonocardiales</taxon>
        <taxon>Pseudonocardiaceae</taxon>
        <taxon>Amycolatopsis</taxon>
    </lineage>
</organism>
<comment type="caution">
    <text evidence="1">The sequence shown here is derived from an EMBL/GenBank/DDBJ whole genome shotgun (WGS) entry which is preliminary data.</text>
</comment>
<protein>
    <submittedName>
        <fullName evidence="1">Uncharacterized protein</fullName>
    </submittedName>
</protein>
<evidence type="ECO:0000313" key="1">
    <source>
        <dbReference type="EMBL" id="GAA3841820.1"/>
    </source>
</evidence>
<reference evidence="2" key="1">
    <citation type="journal article" date="2019" name="Int. J. Syst. Evol. Microbiol.">
        <title>The Global Catalogue of Microorganisms (GCM) 10K type strain sequencing project: providing services to taxonomists for standard genome sequencing and annotation.</title>
        <authorList>
            <consortium name="The Broad Institute Genomics Platform"/>
            <consortium name="The Broad Institute Genome Sequencing Center for Infectious Disease"/>
            <person name="Wu L."/>
            <person name="Ma J."/>
        </authorList>
    </citation>
    <scope>NUCLEOTIDE SEQUENCE [LARGE SCALE GENOMIC DNA]</scope>
    <source>
        <strain evidence="2">JCM 17017</strain>
    </source>
</reference>
<name>A0ABP7JCX7_9PSEU</name>
<dbReference type="EMBL" id="BAABCM010000013">
    <property type="protein sequence ID" value="GAA3841820.1"/>
    <property type="molecule type" value="Genomic_DNA"/>
</dbReference>
<dbReference type="Proteomes" id="UP001501624">
    <property type="component" value="Unassembled WGS sequence"/>
</dbReference>
<sequence>MVRALGDVARLDAVVAELGRCWMRRGVDGWVRVLVDAAGMGRPRGPRIGLGVAEGARLVAPVMISALGGAIDAARA</sequence>
<evidence type="ECO:0000313" key="2">
    <source>
        <dbReference type="Proteomes" id="UP001501624"/>
    </source>
</evidence>
<gene>
    <name evidence="1" type="ORF">GCM10022380_69980</name>
</gene>
<keyword evidence="2" id="KW-1185">Reference proteome</keyword>
<accession>A0ABP7JCX7</accession>